<comment type="caution">
    <text evidence="3">The sequence shown here is derived from an EMBL/GenBank/DDBJ whole genome shotgun (WGS) entry which is preliminary data.</text>
</comment>
<proteinExistence type="predicted"/>
<keyword evidence="4" id="KW-1185">Reference proteome</keyword>
<dbReference type="GO" id="GO:0031640">
    <property type="term" value="P:killing of cells of another organism"/>
    <property type="evidence" value="ECO:0007669"/>
    <property type="project" value="UniProtKB-KW"/>
</dbReference>
<evidence type="ECO:0000313" key="4">
    <source>
        <dbReference type="Proteomes" id="UP000325255"/>
    </source>
</evidence>
<dbReference type="GO" id="GO:0042742">
    <property type="term" value="P:defense response to bacterium"/>
    <property type="evidence" value="ECO:0007669"/>
    <property type="project" value="UniProtKB-KW"/>
</dbReference>
<organism evidence="3 4">
    <name type="scientific">Rhodovastum atsumiense</name>
    <dbReference type="NCBI Taxonomy" id="504468"/>
    <lineage>
        <taxon>Bacteria</taxon>
        <taxon>Pseudomonadati</taxon>
        <taxon>Pseudomonadota</taxon>
        <taxon>Alphaproteobacteria</taxon>
        <taxon>Acetobacterales</taxon>
        <taxon>Acetobacteraceae</taxon>
        <taxon>Rhodovastum</taxon>
    </lineage>
</organism>
<gene>
    <name evidence="3" type="ORF">F1189_12745</name>
</gene>
<dbReference type="AlphaFoldDB" id="A0A5M6IVD9"/>
<dbReference type="InterPro" id="IPR023346">
    <property type="entry name" value="Lysozyme-like_dom_sf"/>
</dbReference>
<dbReference type="Gene3D" id="1.10.530.40">
    <property type="match status" value="1"/>
</dbReference>
<name>A0A5M6IVD9_9PROT</name>
<dbReference type="OrthoDB" id="7323510at2"/>
<evidence type="ECO:0000256" key="1">
    <source>
        <dbReference type="ARBA" id="ARBA00022529"/>
    </source>
</evidence>
<evidence type="ECO:0000313" key="3">
    <source>
        <dbReference type="EMBL" id="KAA5611909.1"/>
    </source>
</evidence>
<dbReference type="GO" id="GO:0003796">
    <property type="term" value="F:lysozyme activity"/>
    <property type="evidence" value="ECO:0007669"/>
    <property type="project" value="InterPro"/>
</dbReference>
<dbReference type="SUPFAM" id="SSF53955">
    <property type="entry name" value="Lysozyme-like"/>
    <property type="match status" value="1"/>
</dbReference>
<protein>
    <recommendedName>
        <fullName evidence="5">Lysozyme</fullName>
    </recommendedName>
</protein>
<evidence type="ECO:0000256" key="2">
    <source>
        <dbReference type="ARBA" id="ARBA00022638"/>
    </source>
</evidence>
<sequence length="198" mass="20919">MQAIIGFEVTSPAYYQAHYQHPKCPGGASGVTVGIGYDLGTVFPAQFRADWSDVLPTATVDLLAKVVGKSGAAAQAALPSVAAAVVPLDAAMAVFRKRTVPEFTRQTLAAFPGCGALPADCFGVLVSLVYNRGTSMTGDRRSEMRAIRSAIAAGRPQDVPAQVRAMKRLWPGANERGLRDRREAEAQLFEDGLRAAGA</sequence>
<accession>A0A5M6IVD9</accession>
<keyword evidence="1" id="KW-0929">Antimicrobial</keyword>
<dbReference type="EMBL" id="VWPK01000017">
    <property type="protein sequence ID" value="KAA5611909.1"/>
    <property type="molecule type" value="Genomic_DNA"/>
</dbReference>
<keyword evidence="2" id="KW-0081">Bacteriolytic enzyme</keyword>
<evidence type="ECO:0008006" key="5">
    <source>
        <dbReference type="Google" id="ProtNLM"/>
    </source>
</evidence>
<dbReference type="InterPro" id="IPR023347">
    <property type="entry name" value="Lysozyme_dom_sf"/>
</dbReference>
<dbReference type="CDD" id="cd16904">
    <property type="entry name" value="pesticin_lyz-like"/>
    <property type="match status" value="1"/>
</dbReference>
<dbReference type="Proteomes" id="UP000325255">
    <property type="component" value="Unassembled WGS sequence"/>
</dbReference>
<reference evidence="3 4" key="1">
    <citation type="submission" date="2019-09" db="EMBL/GenBank/DDBJ databases">
        <title>Genome sequence of Rhodovastum atsumiense, a diverse member of the Acetobacteraceae family of non-sulfur purple photosynthetic bacteria.</title>
        <authorList>
            <person name="Meyer T."/>
            <person name="Kyndt J."/>
        </authorList>
    </citation>
    <scope>NUCLEOTIDE SEQUENCE [LARGE SCALE GENOMIC DNA]</scope>
    <source>
        <strain evidence="3 4">DSM 21279</strain>
    </source>
</reference>